<dbReference type="InterPro" id="IPR005225">
    <property type="entry name" value="Small_GTP-bd"/>
</dbReference>
<evidence type="ECO:0000256" key="8">
    <source>
        <dbReference type="RuleBase" id="RU000644"/>
    </source>
</evidence>
<dbReference type="PANTHER" id="PTHR43381">
    <property type="entry name" value="TRANSLATION INITIATION FACTOR IF-2-RELATED"/>
    <property type="match status" value="1"/>
</dbReference>
<dbReference type="InterPro" id="IPR036925">
    <property type="entry name" value="TIF_IF2_dom3_sf"/>
</dbReference>
<gene>
    <name evidence="10" type="ORF">A2849_00210</name>
</gene>
<dbReference type="Gene3D" id="2.40.30.10">
    <property type="entry name" value="Translation factors"/>
    <property type="match status" value="2"/>
</dbReference>
<dbReference type="FunFam" id="3.40.50.10050:FF:000001">
    <property type="entry name" value="Translation initiation factor IF-2"/>
    <property type="match status" value="1"/>
</dbReference>
<dbReference type="InterPro" id="IPR023115">
    <property type="entry name" value="TIF_IF2_dom3"/>
</dbReference>
<keyword evidence="3 8" id="KW-0396">Initiation factor</keyword>
<dbReference type="GO" id="GO:0003924">
    <property type="term" value="F:GTPase activity"/>
    <property type="evidence" value="ECO:0007669"/>
    <property type="project" value="InterPro"/>
</dbReference>
<dbReference type="SUPFAM" id="SSF52540">
    <property type="entry name" value="P-loop containing nucleoside triphosphate hydrolases"/>
    <property type="match status" value="1"/>
</dbReference>
<dbReference type="Gene3D" id="3.40.50.10050">
    <property type="entry name" value="Translation initiation factor IF- 2, domain 3"/>
    <property type="match status" value="1"/>
</dbReference>
<dbReference type="GO" id="GO:0005525">
    <property type="term" value="F:GTP binding"/>
    <property type="evidence" value="ECO:0007669"/>
    <property type="project" value="UniProtKB-KW"/>
</dbReference>
<dbReference type="SUPFAM" id="SSF50447">
    <property type="entry name" value="Translation proteins"/>
    <property type="match status" value="2"/>
</dbReference>
<dbReference type="Pfam" id="PF11987">
    <property type="entry name" value="IF-2"/>
    <property type="match status" value="1"/>
</dbReference>
<dbReference type="Pfam" id="PF22042">
    <property type="entry name" value="EF-G_D2"/>
    <property type="match status" value="1"/>
</dbReference>
<dbReference type="NCBIfam" id="TIGR00231">
    <property type="entry name" value="small_GTP"/>
    <property type="match status" value="1"/>
</dbReference>
<evidence type="ECO:0000256" key="2">
    <source>
        <dbReference type="ARBA" id="ARBA00020675"/>
    </source>
</evidence>
<evidence type="ECO:0000313" key="11">
    <source>
        <dbReference type="Proteomes" id="UP000178121"/>
    </source>
</evidence>
<dbReference type="PANTHER" id="PTHR43381:SF5">
    <property type="entry name" value="TR-TYPE G DOMAIN-CONTAINING PROTEIN"/>
    <property type="match status" value="1"/>
</dbReference>
<organism evidence="10 11">
    <name type="scientific">Candidatus Taylorbacteria bacterium RIFCSPHIGHO2_01_FULL_51_15</name>
    <dbReference type="NCBI Taxonomy" id="1802304"/>
    <lineage>
        <taxon>Bacteria</taxon>
        <taxon>Candidatus Tayloriibacteriota</taxon>
    </lineage>
</organism>
<dbReference type="PROSITE" id="PS51722">
    <property type="entry name" value="G_TR_2"/>
    <property type="match status" value="1"/>
</dbReference>
<evidence type="ECO:0000256" key="6">
    <source>
        <dbReference type="ARBA" id="ARBA00023134"/>
    </source>
</evidence>
<dbReference type="InterPro" id="IPR000795">
    <property type="entry name" value="T_Tr_GTP-bd_dom"/>
</dbReference>
<dbReference type="EMBL" id="MHRI01000009">
    <property type="protein sequence ID" value="OHA21400.1"/>
    <property type="molecule type" value="Genomic_DNA"/>
</dbReference>
<keyword evidence="6" id="KW-0342">GTP-binding</keyword>
<dbReference type="InterPro" id="IPR053905">
    <property type="entry name" value="EF-G-like_DII"/>
</dbReference>
<protein>
    <recommendedName>
        <fullName evidence="2 7">Translation initiation factor IF-2</fullName>
    </recommendedName>
</protein>
<feature type="domain" description="Tr-type G" evidence="9">
    <location>
        <begin position="15"/>
        <end position="191"/>
    </location>
</feature>
<reference evidence="10 11" key="1">
    <citation type="journal article" date="2016" name="Nat. Commun.">
        <title>Thousands of microbial genomes shed light on interconnected biogeochemical processes in an aquifer system.</title>
        <authorList>
            <person name="Anantharaman K."/>
            <person name="Brown C.T."/>
            <person name="Hug L.A."/>
            <person name="Sharon I."/>
            <person name="Castelle C.J."/>
            <person name="Probst A.J."/>
            <person name="Thomas B.C."/>
            <person name="Singh A."/>
            <person name="Wilkins M.J."/>
            <person name="Karaoz U."/>
            <person name="Brodie E.L."/>
            <person name="Williams K.H."/>
            <person name="Hubbard S.S."/>
            <person name="Banfield J.F."/>
        </authorList>
    </citation>
    <scope>NUCLEOTIDE SEQUENCE [LARGE SCALE GENOMIC DNA]</scope>
</reference>
<comment type="function">
    <text evidence="8">One of the essential components for the initiation of protein synthesis. Protects formylmethionyl-tRNA from spontaneous hydrolysis and promotes its binding to the 30S ribosomal subunits. Also involved in the hydrolysis of GTP during the formation of the 70S ribosomal complex.</text>
</comment>
<dbReference type="InterPro" id="IPR000178">
    <property type="entry name" value="TF_IF2_bacterial-like"/>
</dbReference>
<evidence type="ECO:0000256" key="7">
    <source>
        <dbReference type="NCBIfam" id="TIGR00487"/>
    </source>
</evidence>
<dbReference type="Pfam" id="PF00009">
    <property type="entry name" value="GTP_EFTU"/>
    <property type="match status" value="1"/>
</dbReference>
<keyword evidence="5 8" id="KW-0648">Protein biosynthesis</keyword>
<dbReference type="SUPFAM" id="SSF52156">
    <property type="entry name" value="Initiation factor IF2/eIF5b, domain 3"/>
    <property type="match status" value="1"/>
</dbReference>
<dbReference type="NCBIfam" id="TIGR00487">
    <property type="entry name" value="IF-2"/>
    <property type="match status" value="1"/>
</dbReference>
<name>A0A1G2MBW2_9BACT</name>
<dbReference type="GO" id="GO:0005737">
    <property type="term" value="C:cytoplasm"/>
    <property type="evidence" value="ECO:0007669"/>
    <property type="project" value="UniProtKB-UniRule"/>
</dbReference>
<comment type="similarity">
    <text evidence="1 8">Belongs to the TRAFAC class translation factor GTPase superfamily. Classic translation factor GTPase family. IF-2 subfamily.</text>
</comment>
<dbReference type="Gene3D" id="3.40.50.300">
    <property type="entry name" value="P-loop containing nucleotide triphosphate hydrolases"/>
    <property type="match status" value="1"/>
</dbReference>
<sequence>MTTDIPKTEKGTKTPRPPVVAILGHVDHGKSTLLDYIRKTNVVEKEAGGITQHLGAYEVAHKTREGVERSITFLDTPGHEAFKGIRSRGATVADIGILIVSAEEGVKPQTVEALLAIKKAGIPYLVAATKIDKPEANVERTKQSLAEHEIYVEGYGGDVPFAAISSKTGEGVSDLLDLILLVAELHDIGSVEGAPMRAFVIESNVNKKKGIFATVIVKEGVLQKGGFLVAENAFTPTRRIENVQGASIEKGEPGMPVVIAGWSDVPRAGAACRLVETKREAEALVQGEEEKRRKRPDNTATTVLAETALLPLVIKADTAGSLEAVEAEVQKQATEKVPIKIVARGIGAISESDLKSAKGGGEIAIVGFNVGIDGPAKSIIERGGITVQTFDVIYALGEWVGSLVKKRTPKVTVTVMKANARILKIFTTEKDRQVIGGKVLEGMLETGDEFTIFRREALIGKGKIRELQRLKEKVSSVPQGAEFGAFVSTSIDIMPSDRIEAAKSVEQ</sequence>
<dbReference type="InterPro" id="IPR009000">
    <property type="entry name" value="Transl_B-barrel_sf"/>
</dbReference>
<evidence type="ECO:0000256" key="3">
    <source>
        <dbReference type="ARBA" id="ARBA00022540"/>
    </source>
</evidence>
<dbReference type="FunFam" id="3.40.50.300:FF:000019">
    <property type="entry name" value="Translation initiation factor IF-2"/>
    <property type="match status" value="1"/>
</dbReference>
<proteinExistence type="inferred from homology"/>
<dbReference type="InterPro" id="IPR015760">
    <property type="entry name" value="TIF_IF2"/>
</dbReference>
<evidence type="ECO:0000259" key="9">
    <source>
        <dbReference type="PROSITE" id="PS51722"/>
    </source>
</evidence>
<evidence type="ECO:0000256" key="5">
    <source>
        <dbReference type="ARBA" id="ARBA00022917"/>
    </source>
</evidence>
<comment type="caution">
    <text evidence="10">The sequence shown here is derived from an EMBL/GenBank/DDBJ whole genome shotgun (WGS) entry which is preliminary data.</text>
</comment>
<evidence type="ECO:0000256" key="4">
    <source>
        <dbReference type="ARBA" id="ARBA00022741"/>
    </source>
</evidence>
<evidence type="ECO:0000313" key="10">
    <source>
        <dbReference type="EMBL" id="OHA21400.1"/>
    </source>
</evidence>
<dbReference type="Proteomes" id="UP000178121">
    <property type="component" value="Unassembled WGS sequence"/>
</dbReference>
<dbReference type="PRINTS" id="PR00315">
    <property type="entry name" value="ELONGATNFCT"/>
</dbReference>
<evidence type="ECO:0000256" key="1">
    <source>
        <dbReference type="ARBA" id="ARBA00007733"/>
    </source>
</evidence>
<accession>A0A1G2MBW2</accession>
<dbReference type="CDD" id="cd01887">
    <property type="entry name" value="IF2_eIF5B"/>
    <property type="match status" value="1"/>
</dbReference>
<dbReference type="GO" id="GO:0003743">
    <property type="term" value="F:translation initiation factor activity"/>
    <property type="evidence" value="ECO:0007669"/>
    <property type="project" value="UniProtKB-UniRule"/>
</dbReference>
<dbReference type="InterPro" id="IPR027417">
    <property type="entry name" value="P-loop_NTPase"/>
</dbReference>
<dbReference type="AlphaFoldDB" id="A0A1G2MBW2"/>
<keyword evidence="4" id="KW-0547">Nucleotide-binding</keyword>